<evidence type="ECO:0000256" key="5">
    <source>
        <dbReference type="ARBA" id="ARBA00042530"/>
    </source>
</evidence>
<feature type="binding site" evidence="6">
    <location>
        <position position="68"/>
    </location>
    <ligand>
        <name>Mg(2+)</name>
        <dbReference type="ChEBI" id="CHEBI:18420"/>
        <label>1</label>
        <note>catalytic</note>
    </ligand>
</feature>
<reference evidence="7" key="1">
    <citation type="journal article" date="2021" name="PeerJ">
        <title>Extensive microbial diversity within the chicken gut microbiome revealed by metagenomics and culture.</title>
        <authorList>
            <person name="Gilroy R."/>
            <person name="Ravi A."/>
            <person name="Getino M."/>
            <person name="Pursley I."/>
            <person name="Horton D.L."/>
            <person name="Alikhan N.F."/>
            <person name="Baker D."/>
            <person name="Gharbi K."/>
            <person name="Hall N."/>
            <person name="Watson M."/>
            <person name="Adriaenssens E.M."/>
            <person name="Foster-Nyarko E."/>
            <person name="Jarju S."/>
            <person name="Secka A."/>
            <person name="Antonio M."/>
            <person name="Oren A."/>
            <person name="Chaudhuri R.R."/>
            <person name="La Ragione R."/>
            <person name="Hildebrand F."/>
            <person name="Pallen M.J."/>
        </authorList>
    </citation>
    <scope>NUCLEOTIDE SEQUENCE</scope>
    <source>
        <strain evidence="7">ChiGjej1B1-18357</strain>
    </source>
</reference>
<dbReference type="GO" id="GO:0000103">
    <property type="term" value="P:sulfate assimilation"/>
    <property type="evidence" value="ECO:0007669"/>
    <property type="project" value="TreeGrafter"/>
</dbReference>
<dbReference type="AlphaFoldDB" id="A0A921F5I7"/>
<dbReference type="Gene3D" id="3.30.540.10">
    <property type="entry name" value="Fructose-1,6-Bisphosphatase, subunit A, domain 1"/>
    <property type="match status" value="1"/>
</dbReference>
<accession>A0A921F5I7</accession>
<comment type="cofactor">
    <cofactor evidence="6">
        <name>Mg(2+)</name>
        <dbReference type="ChEBI" id="CHEBI:18420"/>
    </cofactor>
</comment>
<dbReference type="PANTHER" id="PTHR43028:SF5">
    <property type="entry name" value="3'(2'),5'-BISPHOSPHATE NUCLEOTIDASE 1"/>
    <property type="match status" value="1"/>
</dbReference>
<organism evidence="7 8">
    <name type="scientific">Dietzia timorensis</name>
    <dbReference type="NCBI Taxonomy" id="499555"/>
    <lineage>
        <taxon>Bacteria</taxon>
        <taxon>Bacillati</taxon>
        <taxon>Actinomycetota</taxon>
        <taxon>Actinomycetes</taxon>
        <taxon>Mycobacteriales</taxon>
        <taxon>Dietziaceae</taxon>
        <taxon>Dietzia</taxon>
    </lineage>
</organism>
<protein>
    <recommendedName>
        <fullName evidence="4">3'(2'),5-bisphosphonucleoside 3'(2')-phosphohydrolase</fullName>
    </recommendedName>
    <alternativeName>
        <fullName evidence="5">DPNPase</fullName>
    </alternativeName>
</protein>
<sequence length="277" mass="29075">MTPPASELAADQHLAETLAVEAGELLLQIRDSEKAGGRALGDIGDRRSNEFLLARLAEERPGDAVLSEESPDVSARESADRVWIIDPVDGTREYSMRGHNDWAVHVALWLRDGTPECSRLDVSAVSLPGLGLVIGTGGARNFAGDTVPLEPGEAAGGLLDPQDDVARPRIVASGSRPPRFLAGVVSALGGTQLAVGSAGAKAMCVVRGEADAYIHAGGQFQWDSAAPAGVAMAHGFAACRIDGSPLEYNVADTYLPDLVICRPELREQIVEAIAAHR</sequence>
<keyword evidence="2 6" id="KW-0479">Metal-binding</keyword>
<name>A0A921F5I7_9ACTN</name>
<keyword evidence="3 6" id="KW-0460">Magnesium</keyword>
<dbReference type="Gene3D" id="3.40.190.80">
    <property type="match status" value="1"/>
</dbReference>
<dbReference type="PANTHER" id="PTHR43028">
    <property type="entry name" value="3'(2'),5'-BISPHOSPHATE NUCLEOTIDASE 1"/>
    <property type="match status" value="1"/>
</dbReference>
<dbReference type="EMBL" id="DYXM01000257">
    <property type="protein sequence ID" value="HJE92007.1"/>
    <property type="molecule type" value="Genomic_DNA"/>
</dbReference>
<proteinExistence type="predicted"/>
<dbReference type="InterPro" id="IPR050725">
    <property type="entry name" value="CysQ/Inositol_MonoPase"/>
</dbReference>
<dbReference type="Pfam" id="PF00459">
    <property type="entry name" value="Inositol_P"/>
    <property type="match status" value="1"/>
</dbReference>
<evidence type="ECO:0000313" key="8">
    <source>
        <dbReference type="Proteomes" id="UP000776650"/>
    </source>
</evidence>
<gene>
    <name evidence="7" type="ORF">K8V11_13460</name>
</gene>
<evidence type="ECO:0000313" key="7">
    <source>
        <dbReference type="EMBL" id="HJE92007.1"/>
    </source>
</evidence>
<dbReference type="RefSeq" id="WP_303915301.1">
    <property type="nucleotide sequence ID" value="NZ_DYXM01000257.1"/>
</dbReference>
<comment type="caution">
    <text evidence="7">The sequence shown here is derived from an EMBL/GenBank/DDBJ whole genome shotgun (WGS) entry which is preliminary data.</text>
</comment>
<evidence type="ECO:0000256" key="2">
    <source>
        <dbReference type="ARBA" id="ARBA00022723"/>
    </source>
</evidence>
<dbReference type="CDD" id="cd01638">
    <property type="entry name" value="CysQ"/>
    <property type="match status" value="1"/>
</dbReference>
<dbReference type="GO" id="GO:0046872">
    <property type="term" value="F:metal ion binding"/>
    <property type="evidence" value="ECO:0007669"/>
    <property type="project" value="UniProtKB-KW"/>
</dbReference>
<dbReference type="InterPro" id="IPR020583">
    <property type="entry name" value="Inositol_monoP_metal-BS"/>
</dbReference>
<dbReference type="SUPFAM" id="SSF56655">
    <property type="entry name" value="Carbohydrate phosphatase"/>
    <property type="match status" value="1"/>
</dbReference>
<dbReference type="Proteomes" id="UP000776650">
    <property type="component" value="Unassembled WGS sequence"/>
</dbReference>
<dbReference type="PROSITE" id="PS00629">
    <property type="entry name" value="IMP_1"/>
    <property type="match status" value="1"/>
</dbReference>
<feature type="binding site" evidence="6">
    <location>
        <position position="223"/>
    </location>
    <ligand>
        <name>Mg(2+)</name>
        <dbReference type="ChEBI" id="CHEBI:18420"/>
        <label>1</label>
        <note>catalytic</note>
    </ligand>
</feature>
<evidence type="ECO:0000256" key="3">
    <source>
        <dbReference type="ARBA" id="ARBA00022842"/>
    </source>
</evidence>
<feature type="binding site" evidence="6">
    <location>
        <position position="89"/>
    </location>
    <ligand>
        <name>Mg(2+)</name>
        <dbReference type="ChEBI" id="CHEBI:18420"/>
        <label>1</label>
        <note>catalytic</note>
    </ligand>
</feature>
<evidence type="ECO:0000256" key="1">
    <source>
        <dbReference type="ARBA" id="ARBA00001625"/>
    </source>
</evidence>
<dbReference type="GO" id="GO:0050427">
    <property type="term" value="P:3'-phosphoadenosine 5'-phosphosulfate metabolic process"/>
    <property type="evidence" value="ECO:0007669"/>
    <property type="project" value="TreeGrafter"/>
</dbReference>
<evidence type="ECO:0000256" key="6">
    <source>
        <dbReference type="PIRSR" id="PIRSR600760-2"/>
    </source>
</evidence>
<reference evidence="7" key="2">
    <citation type="submission" date="2021-09" db="EMBL/GenBank/DDBJ databases">
        <authorList>
            <person name="Gilroy R."/>
        </authorList>
    </citation>
    <scope>NUCLEOTIDE SEQUENCE</scope>
    <source>
        <strain evidence="7">ChiGjej1B1-18357</strain>
    </source>
</reference>
<dbReference type="InterPro" id="IPR000760">
    <property type="entry name" value="Inositol_monophosphatase-like"/>
</dbReference>
<dbReference type="GO" id="GO:0008441">
    <property type="term" value="F:3'(2'),5'-bisphosphate nucleotidase activity"/>
    <property type="evidence" value="ECO:0007669"/>
    <property type="project" value="UniProtKB-EC"/>
</dbReference>
<feature type="binding site" evidence="6">
    <location>
        <position position="86"/>
    </location>
    <ligand>
        <name>Mg(2+)</name>
        <dbReference type="ChEBI" id="CHEBI:18420"/>
        <label>1</label>
        <note>catalytic</note>
    </ligand>
</feature>
<evidence type="ECO:0000256" key="4">
    <source>
        <dbReference type="ARBA" id="ARBA00041694"/>
    </source>
</evidence>
<comment type="catalytic activity">
    <reaction evidence="1">
        <text>adenosine 3',5'-bisphosphate + H2O = AMP + phosphate</text>
        <dbReference type="Rhea" id="RHEA:10040"/>
        <dbReference type="ChEBI" id="CHEBI:15377"/>
        <dbReference type="ChEBI" id="CHEBI:43474"/>
        <dbReference type="ChEBI" id="CHEBI:58343"/>
        <dbReference type="ChEBI" id="CHEBI:456215"/>
        <dbReference type="EC" id="3.1.3.7"/>
    </reaction>
</comment>